<dbReference type="PANTHER" id="PTHR37535:SF3">
    <property type="entry name" value="FLUG DOMAIN-CONTAINING PROTEIN"/>
    <property type="match status" value="1"/>
</dbReference>
<gene>
    <name evidence="3" type="primary">Kirc</name>
    <name evidence="3" type="ORF">PaWa137m_Psk-9.00003</name>
</gene>
<feature type="compositionally biased region" description="Polar residues" evidence="2">
    <location>
        <begin position="375"/>
        <end position="390"/>
    </location>
</feature>
<sequence length="1049" mass="119694">MPRKKSPQEFFRRGKDRGSENCTEGIDGSAVHKKITDKVMKGYQRMVDLWSQYAKDHPGASPYDLKTLKDFVKDIAFGIDGAEDNSDPAEGTVMVYWKQFMAGWRRENDAIPKNITLSVTNFIKYELPDILRTEGKEILKNKRPRRFGTKNHFLHLGRQLWGNDWVVCDKPATRVYDWADLLAIVCSSARVGEYIESTCRAGSGRGLYYRNVTFGVFLNEHGNAEFAVQLVRDAKGMTDNPAKRPEHSLYEGLGEMPLICNPMLPILAILIGTKAFKDYETIEDLLNIQPSEGEMIHLQWKESVLDLPFFKSMSARGTPGKIETATAFSKRLRLLGFRAGYSRPPTIHDFRAEGLYWIDKLYSVAQRMKHAGQKDPNTYNNHYQPNNSGTDGQGSYFGLDVRNIANDLFRGLTLARNPQLWQTLPAEKQEEFQNSPEFSKIENKLATLQGQRDTDSVTRRRNLYAERRRLTEKEVRKYQKAQTLRPSGDRFLQCYHRCIFDRVRFLMPERDRLASTLFEIHALRSPTGLSALRDMVALCEKDAEVEFRPGLEPEKCHCSSRPHQRKLVKSTDSNIKTQSFYDWKHIYRCYKNSHTDFAELCFLCNNWFFGEAQWSSHCQAHLNCPETLPIQCDPLIYGNVLAAAGYCLFCMADVSLPPEERLRQFLDKYLWKDHVHDHYEKYVQMTADEEKSIECPHIGGRCGSAFESVKHFRYHLLDVHCPGFTKESSVLEMATKEDNEDRTRAKIPKRSKGSKPSTEDGIKTGFHFIDETAEIVCGNRPTVIPKVPSNRSVLPLNSPRGWVWTDEAAMSVETLSLPINSGTIEADLGLLFEETSCPDAFGPRLTLDTMDRGMLSNVESDVSSLTSIQTAACSPPPVQAGRPWLSSNEESCDLTAPDLETPDLSPIYSASQQRPPIIEDHNCISKAGPEPVAAVESSSDLDDEPAHAPDGKHYTVDRLLDRWKGWFYVKWFDGSCSWEPRKNILDPGLIEDLERNHRGLHLGVEVIRPRSTKGRKTEYRVHFKGRPKEEDTWVAEKYMSPKLIVKRLV</sequence>
<evidence type="ECO:0000313" key="3">
    <source>
        <dbReference type="EMBL" id="QSD99509.1"/>
    </source>
</evidence>
<comment type="subunit">
    <text evidence="1">Component of the NuA4 histone acetyltransferase complex.</text>
</comment>
<feature type="region of interest" description="Disordered" evidence="2">
    <location>
        <begin position="1"/>
        <end position="25"/>
    </location>
</feature>
<feature type="compositionally biased region" description="Basic and acidic residues" evidence="2">
    <location>
        <begin position="735"/>
        <end position="744"/>
    </location>
</feature>
<feature type="compositionally biased region" description="Basic and acidic residues" evidence="2">
    <location>
        <begin position="1"/>
        <end position="19"/>
    </location>
</feature>
<feature type="region of interest" description="Disordered" evidence="2">
    <location>
        <begin position="735"/>
        <end position="762"/>
    </location>
</feature>
<name>A0A896WAM4_PODAS</name>
<protein>
    <submittedName>
        <fullName evidence="3">Spore killing-related crypton</fullName>
    </submittedName>
</protein>
<dbReference type="Pfam" id="PF11917">
    <property type="entry name" value="DUF3435"/>
    <property type="match status" value="1"/>
</dbReference>
<feature type="region of interest" description="Disordered" evidence="2">
    <location>
        <begin position="372"/>
        <end position="391"/>
    </location>
</feature>
<dbReference type="InterPro" id="IPR021842">
    <property type="entry name" value="DUF3435"/>
</dbReference>
<dbReference type="CDD" id="cd00024">
    <property type="entry name" value="CD_CSD"/>
    <property type="match status" value="1"/>
</dbReference>
<dbReference type="EMBL" id="MW262968">
    <property type="protein sequence ID" value="QSD99509.1"/>
    <property type="molecule type" value="Genomic_DNA"/>
</dbReference>
<dbReference type="InterPro" id="IPR016197">
    <property type="entry name" value="Chromo-like_dom_sf"/>
</dbReference>
<dbReference type="AlphaFoldDB" id="A0A896WAM4"/>
<accession>A0A896WAM4</accession>
<feature type="region of interest" description="Disordered" evidence="2">
    <location>
        <begin position="873"/>
        <end position="893"/>
    </location>
</feature>
<evidence type="ECO:0000256" key="2">
    <source>
        <dbReference type="SAM" id="MobiDB-lite"/>
    </source>
</evidence>
<reference evidence="3" key="1">
    <citation type="submission" date="2020-11" db="EMBL/GenBank/DDBJ databases">
        <title>The Enterprise: A massive transposon carrying Spok meiotic drive genes.</title>
        <authorList>
            <person name="Vogan A.A."/>
            <person name="Ament-Velasquez S.L."/>
            <person name="Bastiaans E."/>
            <person name="Wallerman O."/>
            <person name="Saupe S.J."/>
            <person name="Suh A."/>
            <person name="Johannesson H."/>
        </authorList>
    </citation>
    <scope>NUCLEOTIDE SEQUENCE</scope>
    <source>
        <strain evidence="3">Wa137</strain>
    </source>
</reference>
<proteinExistence type="predicted"/>
<dbReference type="SUPFAM" id="SSF54160">
    <property type="entry name" value="Chromo domain-like"/>
    <property type="match status" value="1"/>
</dbReference>
<evidence type="ECO:0000256" key="1">
    <source>
        <dbReference type="ARBA" id="ARBA00011353"/>
    </source>
</evidence>
<organism evidence="3">
    <name type="scientific">Podospora anserina</name>
    <name type="common">Pleurage anserina</name>
    <dbReference type="NCBI Taxonomy" id="2587412"/>
    <lineage>
        <taxon>Eukaryota</taxon>
        <taxon>Fungi</taxon>
        <taxon>Dikarya</taxon>
        <taxon>Ascomycota</taxon>
        <taxon>Pezizomycotina</taxon>
        <taxon>Sordariomycetes</taxon>
        <taxon>Sordariomycetidae</taxon>
        <taxon>Sordariales</taxon>
        <taxon>Podosporaceae</taxon>
        <taxon>Podospora</taxon>
    </lineage>
</organism>
<dbReference type="PANTHER" id="PTHR37535">
    <property type="entry name" value="FLUG DOMAIN PROTEIN"/>
    <property type="match status" value="1"/>
</dbReference>